<evidence type="ECO:0000256" key="1">
    <source>
        <dbReference type="SAM" id="MobiDB-lite"/>
    </source>
</evidence>
<dbReference type="EMBL" id="ML769816">
    <property type="protein sequence ID" value="KAE9387197.1"/>
    <property type="molecule type" value="Genomic_DNA"/>
</dbReference>
<proteinExistence type="predicted"/>
<dbReference type="OrthoDB" id="3119754at2759"/>
<evidence type="ECO:0000313" key="2">
    <source>
        <dbReference type="EMBL" id="KAE9387197.1"/>
    </source>
</evidence>
<gene>
    <name evidence="2" type="ORF">BT96DRAFT_1080972</name>
</gene>
<evidence type="ECO:0000313" key="3">
    <source>
        <dbReference type="Proteomes" id="UP000799118"/>
    </source>
</evidence>
<organism evidence="2 3">
    <name type="scientific">Gymnopus androsaceus JB14</name>
    <dbReference type="NCBI Taxonomy" id="1447944"/>
    <lineage>
        <taxon>Eukaryota</taxon>
        <taxon>Fungi</taxon>
        <taxon>Dikarya</taxon>
        <taxon>Basidiomycota</taxon>
        <taxon>Agaricomycotina</taxon>
        <taxon>Agaricomycetes</taxon>
        <taxon>Agaricomycetidae</taxon>
        <taxon>Agaricales</taxon>
        <taxon>Marasmiineae</taxon>
        <taxon>Omphalotaceae</taxon>
        <taxon>Gymnopus</taxon>
    </lineage>
</organism>
<name>A0A6A4GPN6_9AGAR</name>
<accession>A0A6A4GPN6</accession>
<dbReference type="Proteomes" id="UP000799118">
    <property type="component" value="Unassembled WGS sequence"/>
</dbReference>
<keyword evidence="3" id="KW-1185">Reference proteome</keyword>
<reference evidence="2" key="1">
    <citation type="journal article" date="2019" name="Environ. Microbiol.">
        <title>Fungal ecological strategies reflected in gene transcription - a case study of two litter decomposers.</title>
        <authorList>
            <person name="Barbi F."/>
            <person name="Kohler A."/>
            <person name="Barry K."/>
            <person name="Baskaran P."/>
            <person name="Daum C."/>
            <person name="Fauchery L."/>
            <person name="Ihrmark K."/>
            <person name="Kuo A."/>
            <person name="LaButti K."/>
            <person name="Lipzen A."/>
            <person name="Morin E."/>
            <person name="Grigoriev I.V."/>
            <person name="Henrissat B."/>
            <person name="Lindahl B."/>
            <person name="Martin F."/>
        </authorList>
    </citation>
    <scope>NUCLEOTIDE SEQUENCE</scope>
    <source>
        <strain evidence="2">JB14</strain>
    </source>
</reference>
<sequence>MGQNVKWRTMMLILFQKAEFQLNRTYSQCRRHQRLELLAYAVNEAQLRVDDFDAVLPMSPLGYFGVTFRETSDATALVENLTSTNNGLLSASEDQFEHNDGCAAAEAETSHGICHQAATKVGKKRVSTKSRIKGKQKDMTFLVGLILICPEGITYLGSTQEEAEVQDELAMNLGGRFFALPPQVKNTAIMLSPSSLNSYHQEGLAVTNSSDGFQFDSSWSTEQCIKYIDQRLPVATAFLHKCAEADPKGQPSLLTWITLPDGKDIYKCSQRLGRGYQGLVLILTGLLVNGTEASQLSMQPESVVVQPMAQNTSGPSGSPAPLHAEVGPSGTAALNAEAGPSGSNRVPMPELPGSWSPDYSAYVLQNATWDYDMEFDF</sequence>
<dbReference type="AlphaFoldDB" id="A0A6A4GPN6"/>
<protein>
    <submittedName>
        <fullName evidence="2">Uncharacterized protein</fullName>
    </submittedName>
</protein>
<feature type="region of interest" description="Disordered" evidence="1">
    <location>
        <begin position="307"/>
        <end position="350"/>
    </location>
</feature>